<proteinExistence type="predicted"/>
<sequence length="95" mass="10324">MVDVVKEKFFEAVHFVFPKDCFEELVLKLNVFHRECVPLVASRGLGLAITAGSMLLFVPQILKIARAGSAEGVSLVAMIIGLIPALGTVAYSYEK</sequence>
<protein>
    <submittedName>
        <fullName evidence="2">Uncharacterized protein</fullName>
    </submittedName>
</protein>
<dbReference type="Proteomes" id="UP000887576">
    <property type="component" value="Unplaced"/>
</dbReference>
<reference evidence="2" key="1">
    <citation type="submission" date="2022-11" db="UniProtKB">
        <authorList>
            <consortium name="WormBaseParasite"/>
        </authorList>
    </citation>
    <scope>IDENTIFICATION</scope>
</reference>
<name>A0AC34R509_9BILA</name>
<organism evidence="1 2">
    <name type="scientific">Panagrolaimus sp. JU765</name>
    <dbReference type="NCBI Taxonomy" id="591449"/>
    <lineage>
        <taxon>Eukaryota</taxon>
        <taxon>Metazoa</taxon>
        <taxon>Ecdysozoa</taxon>
        <taxon>Nematoda</taxon>
        <taxon>Chromadorea</taxon>
        <taxon>Rhabditida</taxon>
        <taxon>Tylenchina</taxon>
        <taxon>Panagrolaimomorpha</taxon>
        <taxon>Panagrolaimoidea</taxon>
        <taxon>Panagrolaimidae</taxon>
        <taxon>Panagrolaimus</taxon>
    </lineage>
</organism>
<evidence type="ECO:0000313" key="1">
    <source>
        <dbReference type="Proteomes" id="UP000887576"/>
    </source>
</evidence>
<dbReference type="WBParaSite" id="JU765_v2.g3459.t1">
    <property type="protein sequence ID" value="JU765_v2.g3459.t1"/>
    <property type="gene ID" value="JU765_v2.g3459"/>
</dbReference>
<accession>A0AC34R509</accession>
<evidence type="ECO:0000313" key="2">
    <source>
        <dbReference type="WBParaSite" id="JU765_v2.g3459.t1"/>
    </source>
</evidence>